<dbReference type="GO" id="GO:0006354">
    <property type="term" value="P:DNA-templated transcription elongation"/>
    <property type="evidence" value="ECO:0007669"/>
    <property type="project" value="TreeGrafter"/>
</dbReference>
<name>A0A062TNL4_9PROT</name>
<dbReference type="STRING" id="1280941.HY2_05455"/>
<organism evidence="2 3">
    <name type="scientific">Hyphomonas pacifica</name>
    <dbReference type="NCBI Taxonomy" id="1280941"/>
    <lineage>
        <taxon>Bacteria</taxon>
        <taxon>Pseudomonadati</taxon>
        <taxon>Pseudomonadota</taxon>
        <taxon>Alphaproteobacteria</taxon>
        <taxon>Hyphomonadales</taxon>
        <taxon>Hyphomonadaceae</taxon>
        <taxon>Hyphomonas</taxon>
    </lineage>
</organism>
<gene>
    <name evidence="2" type="ORF">HY3_06430</name>
</gene>
<dbReference type="GO" id="GO:0070063">
    <property type="term" value="F:RNA polymerase binding"/>
    <property type="evidence" value="ECO:0007669"/>
    <property type="project" value="InterPro"/>
</dbReference>
<proteinExistence type="predicted"/>
<dbReference type="NCBIfam" id="NF004396">
    <property type="entry name" value="PRK05753.1"/>
    <property type="match status" value="1"/>
</dbReference>
<dbReference type="PANTHER" id="PTHR30437">
    <property type="entry name" value="TRANSCRIPTION ELONGATION FACTOR GREA"/>
    <property type="match status" value="1"/>
</dbReference>
<dbReference type="RefSeq" id="WP_034829058.1">
    <property type="nucleotide sequence ID" value="NZ_AWFA01000067.1"/>
</dbReference>
<dbReference type="Pfam" id="PF01272">
    <property type="entry name" value="GreA_GreB"/>
    <property type="match status" value="1"/>
</dbReference>
<evidence type="ECO:0000259" key="1">
    <source>
        <dbReference type="Pfam" id="PF01272"/>
    </source>
</evidence>
<dbReference type="GO" id="GO:0032784">
    <property type="term" value="P:regulation of DNA-templated transcription elongation"/>
    <property type="evidence" value="ECO:0007669"/>
    <property type="project" value="InterPro"/>
</dbReference>
<keyword evidence="3" id="KW-1185">Reference proteome</keyword>
<accession>A0A062TNL4</accession>
<protein>
    <recommendedName>
        <fullName evidence="1">Transcription elongation factor GreA/GreB C-terminal domain-containing protein</fullName>
    </recommendedName>
</protein>
<dbReference type="EMBL" id="AWFB01000089">
    <property type="protein sequence ID" value="RAN30448.1"/>
    <property type="molecule type" value="Genomic_DNA"/>
</dbReference>
<evidence type="ECO:0000313" key="3">
    <source>
        <dbReference type="Proteomes" id="UP000249123"/>
    </source>
</evidence>
<sequence>MTEPSTYLSADLPPVNISELEFDALNALAFAISHKQPELSGMLLAELDRAQVHPVTSLPPGTVTMNSRVEFRDEGNGNVRTVQIVFPHLADISRDRISIVTPVAAALIGLSEGDAIPCRFHDGQDRYLRVLKVYPPDEG</sequence>
<dbReference type="AlphaFoldDB" id="A0A062TNL4"/>
<reference evidence="2 3" key="1">
    <citation type="submission" date="2013-04" db="EMBL/GenBank/DDBJ databases">
        <title>Hyphomonas sp. T24B3 Genome Sequencing.</title>
        <authorList>
            <person name="Lai Q."/>
            <person name="Shao Z."/>
        </authorList>
    </citation>
    <scope>NUCLEOTIDE SEQUENCE [LARGE SCALE GENOMIC DNA]</scope>
    <source>
        <strain evidence="2 3">T24B3</strain>
    </source>
</reference>
<dbReference type="SUPFAM" id="SSF54534">
    <property type="entry name" value="FKBP-like"/>
    <property type="match status" value="1"/>
</dbReference>
<comment type="caution">
    <text evidence="2">The sequence shown here is derived from an EMBL/GenBank/DDBJ whole genome shotgun (WGS) entry which is preliminary data.</text>
</comment>
<dbReference type="InterPro" id="IPR036953">
    <property type="entry name" value="GreA/GreB_C_sf"/>
</dbReference>
<dbReference type="Proteomes" id="UP000249123">
    <property type="component" value="Unassembled WGS sequence"/>
</dbReference>
<dbReference type="OrthoDB" id="192847at2"/>
<dbReference type="InterPro" id="IPR001437">
    <property type="entry name" value="Tscrpt_elong_fac_GreA/B_C"/>
</dbReference>
<feature type="domain" description="Transcription elongation factor GreA/GreB C-terminal" evidence="1">
    <location>
        <begin position="59"/>
        <end position="134"/>
    </location>
</feature>
<evidence type="ECO:0000313" key="2">
    <source>
        <dbReference type="EMBL" id="RAN30448.1"/>
    </source>
</evidence>
<dbReference type="PANTHER" id="PTHR30437:SF5">
    <property type="entry name" value="REGULATOR OF NUCLEOSIDE DIPHOSPHATE KINASE"/>
    <property type="match status" value="1"/>
</dbReference>
<dbReference type="InterPro" id="IPR023459">
    <property type="entry name" value="Tscrpt_elong_fac_GreA/B_fam"/>
</dbReference>
<dbReference type="eggNOG" id="COG0782">
    <property type="taxonomic scope" value="Bacteria"/>
</dbReference>
<dbReference type="Gene3D" id="3.10.50.30">
    <property type="entry name" value="Transcription elongation factor, GreA/GreB, C-terminal domain"/>
    <property type="match status" value="1"/>
</dbReference>
<dbReference type="GO" id="GO:0003677">
    <property type="term" value="F:DNA binding"/>
    <property type="evidence" value="ECO:0007669"/>
    <property type="project" value="InterPro"/>
</dbReference>